<evidence type="ECO:0000259" key="8">
    <source>
        <dbReference type="Pfam" id="PF14322"/>
    </source>
</evidence>
<evidence type="ECO:0000256" key="1">
    <source>
        <dbReference type="ARBA" id="ARBA00004442"/>
    </source>
</evidence>
<dbReference type="Gene3D" id="1.25.40.390">
    <property type="match status" value="1"/>
</dbReference>
<dbReference type="GO" id="GO:0009279">
    <property type="term" value="C:cell outer membrane"/>
    <property type="evidence" value="ECO:0007669"/>
    <property type="project" value="UniProtKB-SubCell"/>
</dbReference>
<keyword evidence="5" id="KW-0998">Cell outer membrane</keyword>
<comment type="similarity">
    <text evidence="2">Belongs to the SusD family.</text>
</comment>
<organism evidence="9 10">
    <name type="scientific">Neptunitalea chrysea</name>
    <dbReference type="NCBI Taxonomy" id="1647581"/>
    <lineage>
        <taxon>Bacteria</taxon>
        <taxon>Pseudomonadati</taxon>
        <taxon>Bacteroidota</taxon>
        <taxon>Flavobacteriia</taxon>
        <taxon>Flavobacteriales</taxon>
        <taxon>Flavobacteriaceae</taxon>
        <taxon>Neptunitalea</taxon>
    </lineage>
</organism>
<dbReference type="Pfam" id="PF07980">
    <property type="entry name" value="SusD_RagB"/>
    <property type="match status" value="1"/>
</dbReference>
<evidence type="ECO:0000256" key="3">
    <source>
        <dbReference type="ARBA" id="ARBA00022729"/>
    </source>
</evidence>
<evidence type="ECO:0000256" key="6">
    <source>
        <dbReference type="SAM" id="SignalP"/>
    </source>
</evidence>
<feature type="signal peptide" evidence="6">
    <location>
        <begin position="1"/>
        <end position="23"/>
    </location>
</feature>
<keyword evidence="4" id="KW-0472">Membrane</keyword>
<protein>
    <submittedName>
        <fullName evidence="9">Membrane protein</fullName>
    </submittedName>
</protein>
<reference evidence="9" key="1">
    <citation type="submission" date="2022-07" db="EMBL/GenBank/DDBJ databases">
        <title>Taxonomy of Novel Oxalotrophic and Methylotrophic Bacteria.</title>
        <authorList>
            <person name="Sahin N."/>
            <person name="Tani A."/>
        </authorList>
    </citation>
    <scope>NUCLEOTIDE SEQUENCE</scope>
    <source>
        <strain evidence="9">AM327</strain>
    </source>
</reference>
<dbReference type="SUPFAM" id="SSF48452">
    <property type="entry name" value="TPR-like"/>
    <property type="match status" value="1"/>
</dbReference>
<comment type="caution">
    <text evidence="9">The sequence shown here is derived from an EMBL/GenBank/DDBJ whole genome shotgun (WGS) entry which is preliminary data.</text>
</comment>
<evidence type="ECO:0000313" key="9">
    <source>
        <dbReference type="EMBL" id="GLB52792.1"/>
    </source>
</evidence>
<dbReference type="CDD" id="cd08977">
    <property type="entry name" value="SusD"/>
    <property type="match status" value="1"/>
</dbReference>
<dbReference type="EMBL" id="BRVP01000011">
    <property type="protein sequence ID" value="GLB52792.1"/>
    <property type="molecule type" value="Genomic_DNA"/>
</dbReference>
<dbReference type="RefSeq" id="WP_281754307.1">
    <property type="nucleotide sequence ID" value="NZ_BRVP01000011.1"/>
</dbReference>
<dbReference type="Pfam" id="PF14322">
    <property type="entry name" value="SusD-like_3"/>
    <property type="match status" value="1"/>
</dbReference>
<feature type="chain" id="PRO_5040746114" evidence="6">
    <location>
        <begin position="24"/>
        <end position="492"/>
    </location>
</feature>
<dbReference type="InterPro" id="IPR012944">
    <property type="entry name" value="SusD_RagB_dom"/>
</dbReference>
<evidence type="ECO:0000256" key="4">
    <source>
        <dbReference type="ARBA" id="ARBA00023136"/>
    </source>
</evidence>
<feature type="domain" description="SusD-like N-terminal" evidence="8">
    <location>
        <begin position="87"/>
        <end position="220"/>
    </location>
</feature>
<gene>
    <name evidence="9" type="ORF">NBRC110019_18320</name>
</gene>
<evidence type="ECO:0000256" key="2">
    <source>
        <dbReference type="ARBA" id="ARBA00006275"/>
    </source>
</evidence>
<dbReference type="Proteomes" id="UP001143545">
    <property type="component" value="Unassembled WGS sequence"/>
</dbReference>
<name>A0A9W6EVQ9_9FLAO</name>
<dbReference type="InterPro" id="IPR033985">
    <property type="entry name" value="SusD-like_N"/>
</dbReference>
<evidence type="ECO:0000313" key="10">
    <source>
        <dbReference type="Proteomes" id="UP001143545"/>
    </source>
</evidence>
<dbReference type="PROSITE" id="PS51257">
    <property type="entry name" value="PROKAR_LIPOPROTEIN"/>
    <property type="match status" value="1"/>
</dbReference>
<comment type="subcellular location">
    <subcellularLocation>
        <location evidence="1">Cell outer membrane</location>
    </subcellularLocation>
</comment>
<keyword evidence="3 6" id="KW-0732">Signal</keyword>
<evidence type="ECO:0000259" key="7">
    <source>
        <dbReference type="Pfam" id="PF07980"/>
    </source>
</evidence>
<sequence>MKKYNVLTIWAVMVMLFVTFSCSNDFVERDAAYSIDAENYFNSEDDYYNALIAVYDILQSTYVNVLIGEIASDNTLCGGESATDVVGFQQIDDMIHTPINDNLKNLWDWNFAGVNRANYIMEFKDKTDFDGKEQMLAETRFLRAYFYFELVKWFGALPLKDDARFAINDEKSIPRSSVEDVYAYIEADLLYAVENMSTTAPNVGRATKGAAQALLGKVYLYQEKFTESAAVLEDVITSGNYSLVSDFSTLFEEEQENGVESVFEIQYTDVEGAGFGCLQCSEGNVAVGFNGIRNYDGPTFSSGYSFNIPTAEAYSAFDSDDMRRDYTVLDIEAWAAQTGATYGTGYEHTGYFNRKYLPRTRSSDAQSDLNLTNPNNYRAIRYADVLLMAAEANNRGGISDTKAQAYLNMVRERAFGDSNHNISVTGNSLTDYIYEERRLELMGEGHRFFDLVRTGKAAQNIDGFTAGKNEIFPVPYEEIQFSNGNWVQNPNY</sequence>
<evidence type="ECO:0000256" key="5">
    <source>
        <dbReference type="ARBA" id="ARBA00023237"/>
    </source>
</evidence>
<dbReference type="InterPro" id="IPR011990">
    <property type="entry name" value="TPR-like_helical_dom_sf"/>
</dbReference>
<keyword evidence="10" id="KW-1185">Reference proteome</keyword>
<feature type="domain" description="RagB/SusD" evidence="7">
    <location>
        <begin position="332"/>
        <end position="469"/>
    </location>
</feature>
<accession>A0A9W6EVQ9</accession>
<proteinExistence type="inferred from homology"/>
<dbReference type="AlphaFoldDB" id="A0A9W6EVQ9"/>